<dbReference type="Pfam" id="PF07238">
    <property type="entry name" value="PilZ"/>
    <property type="match status" value="1"/>
</dbReference>
<dbReference type="InterPro" id="IPR009875">
    <property type="entry name" value="PilZ_domain"/>
</dbReference>
<dbReference type="SUPFAM" id="SSF141371">
    <property type="entry name" value="PilZ domain-like"/>
    <property type="match status" value="1"/>
</dbReference>
<dbReference type="Gene3D" id="2.40.10.220">
    <property type="entry name" value="predicted glycosyltransferase like domains"/>
    <property type="match status" value="1"/>
</dbReference>
<organism evidence="2 3">
    <name type="scientific">Candidatus Scalindua arabica</name>
    <dbReference type="NCBI Taxonomy" id="1127984"/>
    <lineage>
        <taxon>Bacteria</taxon>
        <taxon>Pseudomonadati</taxon>
        <taxon>Planctomycetota</taxon>
        <taxon>Candidatus Brocadiia</taxon>
        <taxon>Candidatus Brocadiales</taxon>
        <taxon>Candidatus Scalinduaceae</taxon>
        <taxon>Candidatus Scalindua</taxon>
    </lineage>
</organism>
<evidence type="ECO:0000259" key="1">
    <source>
        <dbReference type="Pfam" id="PF07238"/>
    </source>
</evidence>
<dbReference type="AlphaFoldDB" id="A0A941W0T3"/>
<gene>
    <name evidence="2" type="ORF">MAG551_00659</name>
</gene>
<protein>
    <recommendedName>
        <fullName evidence="1">PilZ domain-containing protein</fullName>
    </recommendedName>
</protein>
<sequence>MSIRVLLVCREGIARQKYLDACKGLEVSIDIASTYQELLDSTINNPYNGIMIDVPTKLKALSMDKESASNIFNLFPTLQLIYNEESGQIRTISSGQSNSIETFKEFITKRCNSTKARTIRSERRKAVVFNVILSKCNEVRHEDDEKTVIMNISRRGCFIFSNHKWETGSDAWFIIKELTDQTPIRGQVRWRIGWGQKMSVPGIGIQFIDISDSQSKEICDIGRL</sequence>
<evidence type="ECO:0000313" key="2">
    <source>
        <dbReference type="EMBL" id="MBS1257615.1"/>
    </source>
</evidence>
<accession>A0A941W0T3</accession>
<proteinExistence type="predicted"/>
<evidence type="ECO:0000313" key="3">
    <source>
        <dbReference type="Proteomes" id="UP000722750"/>
    </source>
</evidence>
<dbReference type="Proteomes" id="UP000722750">
    <property type="component" value="Unassembled WGS sequence"/>
</dbReference>
<comment type="caution">
    <text evidence="2">The sequence shown here is derived from an EMBL/GenBank/DDBJ whole genome shotgun (WGS) entry which is preliminary data.</text>
</comment>
<reference evidence="2" key="1">
    <citation type="journal article" date="2021" name="ISME J.">
        <title>Fine-scale metabolic discontinuity in a stratified prokaryote microbiome of a Red Sea deep halocline.</title>
        <authorList>
            <person name="Michoud G."/>
            <person name="Ngugi D.K."/>
            <person name="Barozzi A."/>
            <person name="Merlino G."/>
            <person name="Calleja M.L."/>
            <person name="Delgado-Huertas A."/>
            <person name="Moran X.A.G."/>
            <person name="Daffonchio D."/>
        </authorList>
    </citation>
    <scope>NUCLEOTIDE SEQUENCE</scope>
    <source>
        <strain evidence="2">SuakinDeep_MAG55_1</strain>
    </source>
</reference>
<dbReference type="EMBL" id="JAANXD010000027">
    <property type="protein sequence ID" value="MBS1257615.1"/>
    <property type="molecule type" value="Genomic_DNA"/>
</dbReference>
<feature type="domain" description="PilZ" evidence="1">
    <location>
        <begin position="139"/>
        <end position="218"/>
    </location>
</feature>
<name>A0A941W0T3_9BACT</name>
<dbReference type="GO" id="GO:0035438">
    <property type="term" value="F:cyclic-di-GMP binding"/>
    <property type="evidence" value="ECO:0007669"/>
    <property type="project" value="InterPro"/>
</dbReference>